<dbReference type="Proteomes" id="UP000241462">
    <property type="component" value="Unassembled WGS sequence"/>
</dbReference>
<feature type="non-terminal residue" evidence="1">
    <location>
        <position position="1"/>
    </location>
</feature>
<dbReference type="SUPFAM" id="SSF63829">
    <property type="entry name" value="Calcium-dependent phosphotriesterase"/>
    <property type="match status" value="1"/>
</dbReference>
<dbReference type="PANTHER" id="PTHR42060:SF1">
    <property type="entry name" value="NHL REPEAT-CONTAINING PROTEIN"/>
    <property type="match status" value="1"/>
</dbReference>
<dbReference type="InParanoid" id="A0A2T2ZYH2"/>
<dbReference type="OrthoDB" id="9977941at2759"/>
<feature type="non-terminal residue" evidence="1">
    <location>
        <position position="308"/>
    </location>
</feature>
<dbReference type="InterPro" id="IPR011042">
    <property type="entry name" value="6-blade_b-propeller_TolB-like"/>
</dbReference>
<dbReference type="PANTHER" id="PTHR42060">
    <property type="entry name" value="NHL REPEAT-CONTAINING PROTEIN-RELATED"/>
    <property type="match status" value="1"/>
</dbReference>
<accession>A0A2T2ZYH2</accession>
<dbReference type="EMBL" id="KZ678562">
    <property type="protein sequence ID" value="PSR79580.1"/>
    <property type="molecule type" value="Genomic_DNA"/>
</dbReference>
<dbReference type="Gene3D" id="2.120.10.30">
    <property type="entry name" value="TolB, C-terminal domain"/>
    <property type="match status" value="1"/>
</dbReference>
<dbReference type="InterPro" id="IPR052998">
    <property type="entry name" value="Hetero-Diels-Alderase-like"/>
</dbReference>
<keyword evidence="2" id="KW-1185">Reference proteome</keyword>
<organism evidence="1 2">
    <name type="scientific">Coniella lustricola</name>
    <dbReference type="NCBI Taxonomy" id="2025994"/>
    <lineage>
        <taxon>Eukaryota</taxon>
        <taxon>Fungi</taxon>
        <taxon>Dikarya</taxon>
        <taxon>Ascomycota</taxon>
        <taxon>Pezizomycotina</taxon>
        <taxon>Sordariomycetes</taxon>
        <taxon>Sordariomycetidae</taxon>
        <taxon>Diaporthales</taxon>
        <taxon>Schizoparmaceae</taxon>
        <taxon>Coniella</taxon>
    </lineage>
</organism>
<evidence type="ECO:0000313" key="1">
    <source>
        <dbReference type="EMBL" id="PSR79580.1"/>
    </source>
</evidence>
<evidence type="ECO:0000313" key="2">
    <source>
        <dbReference type="Proteomes" id="UP000241462"/>
    </source>
</evidence>
<dbReference type="AlphaFoldDB" id="A0A2T2ZYH2"/>
<sequence>KMQTKFIAGLAASASVASGASVRQLYQGNGSTTWLENLRVRSNGNVLVTEIGPPANLLTFDPTQADPEAVVIQTFPSILGLSGITEVKPDVFVITGANTTGSNIADPPLNATKVWLVDFNQGQGNEPLIELIGEPVLPQVTDYNGLTTFNETIILASATFQDTVVAMDITTGAYWTVFDDPLMASINGIKASDDGYLYWTANSGLVRAPLYEDLTLGTAETVYEGSYDDFAVSDRGFALSVNGTRYAYMASNEDAVQQIIFDDATGNVSSAAFIAQTTNATEWGKGTACDFGRADWQKNKVYCTTGGS</sequence>
<gene>
    <name evidence="1" type="ORF">BD289DRAFT_339004</name>
</gene>
<reference evidence="1 2" key="1">
    <citation type="journal article" date="2018" name="Mycol. Prog.">
        <title>Coniella lustricola, a new species from submerged detritus.</title>
        <authorList>
            <person name="Raudabaugh D.B."/>
            <person name="Iturriaga T."/>
            <person name="Carver A."/>
            <person name="Mondo S."/>
            <person name="Pangilinan J."/>
            <person name="Lipzen A."/>
            <person name="He G."/>
            <person name="Amirebrahimi M."/>
            <person name="Grigoriev I.V."/>
            <person name="Miller A.N."/>
        </authorList>
    </citation>
    <scope>NUCLEOTIDE SEQUENCE [LARGE SCALE GENOMIC DNA]</scope>
    <source>
        <strain evidence="1 2">B22-T-1</strain>
    </source>
</reference>
<proteinExistence type="predicted"/>
<name>A0A2T2ZYH2_9PEZI</name>
<protein>
    <submittedName>
        <fullName evidence="1">Uncharacterized protein</fullName>
    </submittedName>
</protein>